<gene>
    <name evidence="3" type="ORF">HRR80_004781</name>
</gene>
<dbReference type="PANTHER" id="PTHR42040">
    <property type="entry name" value="INNER KINETOCHORE SUBUNIT FTA4"/>
    <property type="match status" value="1"/>
</dbReference>
<dbReference type="PANTHER" id="PTHR42040:SF1">
    <property type="entry name" value="INNER KINETOCHORE SUBUNIT FTA4"/>
    <property type="match status" value="1"/>
</dbReference>
<dbReference type="AlphaFoldDB" id="A0AAN6EUE8"/>
<protein>
    <recommendedName>
        <fullName evidence="5">Kinetochore protein fta4</fullName>
    </recommendedName>
</protein>
<name>A0AAN6EUE8_EXODE</name>
<dbReference type="InterPro" id="IPR025207">
    <property type="entry name" value="Sim4_Fta4"/>
</dbReference>
<feature type="coiled-coil region" evidence="1">
    <location>
        <begin position="84"/>
        <end position="111"/>
    </location>
</feature>
<evidence type="ECO:0000313" key="4">
    <source>
        <dbReference type="Proteomes" id="UP001161757"/>
    </source>
</evidence>
<reference evidence="3" key="1">
    <citation type="submission" date="2023-01" db="EMBL/GenBank/DDBJ databases">
        <title>Exophiala dermititidis isolated from Cystic Fibrosis Patient.</title>
        <authorList>
            <person name="Kurbessoian T."/>
            <person name="Crocker A."/>
            <person name="Murante D."/>
            <person name="Hogan D.A."/>
            <person name="Stajich J.E."/>
        </authorList>
    </citation>
    <scope>NUCLEOTIDE SEQUENCE</scope>
    <source>
        <strain evidence="3">Ex8</strain>
    </source>
</reference>
<sequence>MVYSAQSQRHVAEQIETLYWNIISAECDDADTNTNATTVVAPRDADLTESHTTIKSLLPEQYTDLHLHPQHDPHSGHGHEAEAYTTLREDLIEMARKRDALRQNLARYRHLQSLLEPLDDPQTNIQPNLVTRDGELGKELDRMRILLARVTGRVGEMKNLNATTLDRRDTTATGTDTNLSQSITPTTTAQTDQQKLALLMDLT</sequence>
<evidence type="ECO:0000313" key="3">
    <source>
        <dbReference type="EMBL" id="KAJ8991448.1"/>
    </source>
</evidence>
<dbReference type="EMBL" id="JAJGCB010000008">
    <property type="protein sequence ID" value="KAJ8991448.1"/>
    <property type="molecule type" value="Genomic_DNA"/>
</dbReference>
<dbReference type="Proteomes" id="UP001161757">
    <property type="component" value="Unassembled WGS sequence"/>
</dbReference>
<dbReference type="GO" id="GO:0031511">
    <property type="term" value="C:Mis6-Sim4 complex"/>
    <property type="evidence" value="ECO:0007669"/>
    <property type="project" value="InterPro"/>
</dbReference>
<organism evidence="3 4">
    <name type="scientific">Exophiala dermatitidis</name>
    <name type="common">Black yeast-like fungus</name>
    <name type="synonym">Wangiella dermatitidis</name>
    <dbReference type="NCBI Taxonomy" id="5970"/>
    <lineage>
        <taxon>Eukaryota</taxon>
        <taxon>Fungi</taxon>
        <taxon>Dikarya</taxon>
        <taxon>Ascomycota</taxon>
        <taxon>Pezizomycotina</taxon>
        <taxon>Eurotiomycetes</taxon>
        <taxon>Chaetothyriomycetidae</taxon>
        <taxon>Chaetothyriales</taxon>
        <taxon>Herpotrichiellaceae</taxon>
        <taxon>Exophiala</taxon>
    </lineage>
</organism>
<evidence type="ECO:0008006" key="5">
    <source>
        <dbReference type="Google" id="ProtNLM"/>
    </source>
</evidence>
<accession>A0AAN6EUE8</accession>
<dbReference type="Pfam" id="PF13093">
    <property type="entry name" value="FTA4"/>
    <property type="match status" value="1"/>
</dbReference>
<proteinExistence type="predicted"/>
<evidence type="ECO:0000256" key="2">
    <source>
        <dbReference type="SAM" id="MobiDB-lite"/>
    </source>
</evidence>
<evidence type="ECO:0000256" key="1">
    <source>
        <dbReference type="SAM" id="Coils"/>
    </source>
</evidence>
<feature type="region of interest" description="Disordered" evidence="2">
    <location>
        <begin position="169"/>
        <end position="188"/>
    </location>
</feature>
<comment type="caution">
    <text evidence="3">The sequence shown here is derived from an EMBL/GenBank/DDBJ whole genome shotgun (WGS) entry which is preliminary data.</text>
</comment>
<keyword evidence="1" id="KW-0175">Coiled coil</keyword>